<name>A0A5C3L980_COPMA</name>
<feature type="compositionally biased region" description="Basic and acidic residues" evidence="1">
    <location>
        <begin position="236"/>
        <end position="247"/>
    </location>
</feature>
<feature type="region of interest" description="Disordered" evidence="1">
    <location>
        <begin position="275"/>
        <end position="358"/>
    </location>
</feature>
<feature type="compositionally biased region" description="Acidic residues" evidence="1">
    <location>
        <begin position="317"/>
        <end position="358"/>
    </location>
</feature>
<dbReference type="AlphaFoldDB" id="A0A5C3L980"/>
<feature type="compositionally biased region" description="Low complexity" evidence="1">
    <location>
        <begin position="212"/>
        <end position="221"/>
    </location>
</feature>
<evidence type="ECO:0000313" key="2">
    <source>
        <dbReference type="EMBL" id="TFK29043.1"/>
    </source>
</evidence>
<gene>
    <name evidence="2" type="ORF">FA15DRAFT_652456</name>
</gene>
<dbReference type="EMBL" id="ML210152">
    <property type="protein sequence ID" value="TFK29043.1"/>
    <property type="molecule type" value="Genomic_DNA"/>
</dbReference>
<dbReference type="OrthoDB" id="2565191at2759"/>
<feature type="compositionally biased region" description="Acidic residues" evidence="1">
    <location>
        <begin position="222"/>
        <end position="234"/>
    </location>
</feature>
<reference evidence="2 3" key="1">
    <citation type="journal article" date="2019" name="Nat. Ecol. Evol.">
        <title>Megaphylogeny resolves global patterns of mushroom evolution.</title>
        <authorList>
            <person name="Varga T."/>
            <person name="Krizsan K."/>
            <person name="Foldi C."/>
            <person name="Dima B."/>
            <person name="Sanchez-Garcia M."/>
            <person name="Sanchez-Ramirez S."/>
            <person name="Szollosi G.J."/>
            <person name="Szarkandi J.G."/>
            <person name="Papp V."/>
            <person name="Albert L."/>
            <person name="Andreopoulos W."/>
            <person name="Angelini C."/>
            <person name="Antonin V."/>
            <person name="Barry K.W."/>
            <person name="Bougher N.L."/>
            <person name="Buchanan P."/>
            <person name="Buyck B."/>
            <person name="Bense V."/>
            <person name="Catcheside P."/>
            <person name="Chovatia M."/>
            <person name="Cooper J."/>
            <person name="Damon W."/>
            <person name="Desjardin D."/>
            <person name="Finy P."/>
            <person name="Geml J."/>
            <person name="Haridas S."/>
            <person name="Hughes K."/>
            <person name="Justo A."/>
            <person name="Karasinski D."/>
            <person name="Kautmanova I."/>
            <person name="Kiss B."/>
            <person name="Kocsube S."/>
            <person name="Kotiranta H."/>
            <person name="LaButti K.M."/>
            <person name="Lechner B.E."/>
            <person name="Liimatainen K."/>
            <person name="Lipzen A."/>
            <person name="Lukacs Z."/>
            <person name="Mihaltcheva S."/>
            <person name="Morgado L.N."/>
            <person name="Niskanen T."/>
            <person name="Noordeloos M.E."/>
            <person name="Ohm R.A."/>
            <person name="Ortiz-Santana B."/>
            <person name="Ovrebo C."/>
            <person name="Racz N."/>
            <person name="Riley R."/>
            <person name="Savchenko A."/>
            <person name="Shiryaev A."/>
            <person name="Soop K."/>
            <person name="Spirin V."/>
            <person name="Szebenyi C."/>
            <person name="Tomsovsky M."/>
            <person name="Tulloss R.E."/>
            <person name="Uehling J."/>
            <person name="Grigoriev I.V."/>
            <person name="Vagvolgyi C."/>
            <person name="Papp T."/>
            <person name="Martin F.M."/>
            <person name="Miettinen O."/>
            <person name="Hibbett D.S."/>
            <person name="Nagy L.G."/>
        </authorList>
    </citation>
    <scope>NUCLEOTIDE SEQUENCE [LARGE SCALE GENOMIC DNA]</scope>
    <source>
        <strain evidence="2 3">CBS 121175</strain>
    </source>
</reference>
<protein>
    <submittedName>
        <fullName evidence="2">Uncharacterized protein</fullName>
    </submittedName>
</protein>
<proteinExistence type="predicted"/>
<feature type="region of interest" description="Disordered" evidence="1">
    <location>
        <begin position="184"/>
        <end position="247"/>
    </location>
</feature>
<dbReference type="STRING" id="230819.A0A5C3L980"/>
<keyword evidence="3" id="KW-1185">Reference proteome</keyword>
<evidence type="ECO:0000256" key="1">
    <source>
        <dbReference type="SAM" id="MobiDB-lite"/>
    </source>
</evidence>
<feature type="region of interest" description="Disordered" evidence="1">
    <location>
        <begin position="1"/>
        <end position="131"/>
    </location>
</feature>
<feature type="compositionally biased region" description="Acidic residues" evidence="1">
    <location>
        <begin position="81"/>
        <end position="91"/>
    </location>
</feature>
<accession>A0A5C3L980</accession>
<feature type="compositionally biased region" description="Basic and acidic residues" evidence="1">
    <location>
        <begin position="92"/>
        <end position="101"/>
    </location>
</feature>
<dbReference type="Proteomes" id="UP000307440">
    <property type="component" value="Unassembled WGS sequence"/>
</dbReference>
<sequence length="358" mass="39577">MSSNSSGRKNTLYDLSGLRLPEGTETRRVQIAEPSGRRARPTTRPQRTKDLAGNWIAPNAAGPSHIPIFRPTRGPGRQDDDAGQGDDDLGEGEQHASEHTADVTSSNEPGAQKRKAESDDKSSKKRKFTQELDYLVRQAQTATGDDSRTLPSAELLKVIHHRAASFYDEQGMLLNCSQQYRRDKKARKLARTGGTNKGKAKATPRTKNGATESVGSDSDLSLSEDNDSENDNVENSDGKRKQSGRNRDMYRVLDGSALMALGVIIQQFVRYHAEERPPPDGWEEIAGPDPESDNNPDPGGSVSPSQDSEEDHRVEEKNEEEDGDDEDDQEAEEEDDQEAEEEDDQEAEEESSDEDNRP</sequence>
<organism evidence="2 3">
    <name type="scientific">Coprinopsis marcescibilis</name>
    <name type="common">Agaric fungus</name>
    <name type="synonym">Psathyrella marcescibilis</name>
    <dbReference type="NCBI Taxonomy" id="230819"/>
    <lineage>
        <taxon>Eukaryota</taxon>
        <taxon>Fungi</taxon>
        <taxon>Dikarya</taxon>
        <taxon>Basidiomycota</taxon>
        <taxon>Agaricomycotina</taxon>
        <taxon>Agaricomycetes</taxon>
        <taxon>Agaricomycetidae</taxon>
        <taxon>Agaricales</taxon>
        <taxon>Agaricineae</taxon>
        <taxon>Psathyrellaceae</taxon>
        <taxon>Coprinopsis</taxon>
    </lineage>
</organism>
<evidence type="ECO:0000313" key="3">
    <source>
        <dbReference type="Proteomes" id="UP000307440"/>
    </source>
</evidence>